<evidence type="ECO:0000259" key="2">
    <source>
        <dbReference type="Pfam" id="PF00694"/>
    </source>
</evidence>
<protein>
    <recommendedName>
        <fullName evidence="2">Aconitase A/isopropylmalate dehydratase small subunit swivel domain-containing protein</fullName>
    </recommendedName>
</protein>
<accession>X1UWV5</accession>
<proteinExistence type="predicted"/>
<gene>
    <name evidence="3" type="ORF">S12H4_54175</name>
</gene>
<dbReference type="Pfam" id="PF00694">
    <property type="entry name" value="Aconitase_C"/>
    <property type="match status" value="1"/>
</dbReference>
<dbReference type="Gene3D" id="3.20.19.10">
    <property type="entry name" value="Aconitase, domain 4"/>
    <property type="match status" value="1"/>
</dbReference>
<reference evidence="3" key="1">
    <citation type="journal article" date="2014" name="Front. Microbiol.">
        <title>High frequency of phylogenetically diverse reductive dehalogenase-homologous genes in deep subseafloor sedimentary metagenomes.</title>
        <authorList>
            <person name="Kawai M."/>
            <person name="Futagami T."/>
            <person name="Toyoda A."/>
            <person name="Takaki Y."/>
            <person name="Nishi S."/>
            <person name="Hori S."/>
            <person name="Arai W."/>
            <person name="Tsubouchi T."/>
            <person name="Morono Y."/>
            <person name="Uchiyama I."/>
            <person name="Ito T."/>
            <person name="Fujiyama A."/>
            <person name="Inagaki F."/>
            <person name="Takami H."/>
        </authorList>
    </citation>
    <scope>NUCLEOTIDE SEQUENCE</scope>
    <source>
        <strain evidence="3">Expedition CK06-06</strain>
    </source>
</reference>
<dbReference type="InterPro" id="IPR000573">
    <property type="entry name" value="AconitaseA/IPMdHydase_ssu_swvl"/>
</dbReference>
<dbReference type="EMBL" id="BARW01034594">
    <property type="protein sequence ID" value="GAJ08067.1"/>
    <property type="molecule type" value="Genomic_DNA"/>
</dbReference>
<dbReference type="InterPro" id="IPR015928">
    <property type="entry name" value="Aconitase/3IPM_dehydase_swvl"/>
</dbReference>
<dbReference type="PANTHER" id="PTHR43345:SF2">
    <property type="entry name" value="3-ISOPROPYLMALATE DEHYDRATASE SMALL SUBUNIT 1"/>
    <property type="match status" value="1"/>
</dbReference>
<keyword evidence="1" id="KW-0456">Lyase</keyword>
<evidence type="ECO:0000256" key="1">
    <source>
        <dbReference type="ARBA" id="ARBA00023239"/>
    </source>
</evidence>
<sequence>MSNEIIDGKARKVLIDDIDTDQIFHQSLLTIHDPEEIKPHIFGNLDGYRNFGKEDNTGKILVVGKNFGKGSTRQQAVTGFLAHKFKAIIGASFGPIYYSNAVNAGLLLVELPEIANFSIEENDELEIDITQSLLTNKH</sequence>
<dbReference type="PANTHER" id="PTHR43345">
    <property type="entry name" value="3-ISOPROPYLMALATE DEHYDRATASE SMALL SUBUNIT 2-RELATED-RELATED"/>
    <property type="match status" value="1"/>
</dbReference>
<dbReference type="InterPro" id="IPR050075">
    <property type="entry name" value="LeuD"/>
</dbReference>
<organism evidence="3">
    <name type="scientific">marine sediment metagenome</name>
    <dbReference type="NCBI Taxonomy" id="412755"/>
    <lineage>
        <taxon>unclassified sequences</taxon>
        <taxon>metagenomes</taxon>
        <taxon>ecological metagenomes</taxon>
    </lineage>
</organism>
<feature type="non-terminal residue" evidence="3">
    <location>
        <position position="138"/>
    </location>
</feature>
<dbReference type="AlphaFoldDB" id="X1UWV5"/>
<evidence type="ECO:0000313" key="3">
    <source>
        <dbReference type="EMBL" id="GAJ08067.1"/>
    </source>
</evidence>
<dbReference type="SUPFAM" id="SSF52016">
    <property type="entry name" value="LeuD/IlvD-like"/>
    <property type="match status" value="1"/>
</dbReference>
<name>X1UWV5_9ZZZZ</name>
<comment type="caution">
    <text evidence="3">The sequence shown here is derived from an EMBL/GenBank/DDBJ whole genome shotgun (WGS) entry which is preliminary data.</text>
</comment>
<dbReference type="GO" id="GO:0016829">
    <property type="term" value="F:lyase activity"/>
    <property type="evidence" value="ECO:0007669"/>
    <property type="project" value="UniProtKB-KW"/>
</dbReference>
<feature type="domain" description="Aconitase A/isopropylmalate dehydratase small subunit swivel" evidence="2">
    <location>
        <begin position="54"/>
        <end position="113"/>
    </location>
</feature>